<dbReference type="AlphaFoldDB" id="A0A4D6XMY6"/>
<dbReference type="OrthoDB" id="7029641at2"/>
<evidence type="ECO:0000313" key="2">
    <source>
        <dbReference type="Proteomes" id="UP000298551"/>
    </source>
</evidence>
<proteinExistence type="predicted"/>
<protein>
    <recommendedName>
        <fullName evidence="3">Pyocin immunity protein</fullName>
    </recommendedName>
</protein>
<organism evidence="1 2">
    <name type="scientific">Pseudomonas putida</name>
    <name type="common">Arthrobacter siderocapsulatus</name>
    <dbReference type="NCBI Taxonomy" id="303"/>
    <lineage>
        <taxon>Bacteria</taxon>
        <taxon>Pseudomonadati</taxon>
        <taxon>Pseudomonadota</taxon>
        <taxon>Gammaproteobacteria</taxon>
        <taxon>Pseudomonadales</taxon>
        <taxon>Pseudomonadaceae</taxon>
        <taxon>Pseudomonas</taxon>
    </lineage>
</organism>
<dbReference type="RefSeq" id="WP_136917248.1">
    <property type="nucleotide sequence ID" value="NZ_CP039371.1"/>
</dbReference>
<reference evidence="2" key="1">
    <citation type="submission" date="2019-04" db="EMBL/GenBank/DDBJ databases">
        <title>Genome sequence of Pseudomonas putida 1290, an auxin catabolizing strain.</title>
        <authorList>
            <person name="Laird T.S."/>
            <person name="Leveau J.H.J."/>
        </authorList>
    </citation>
    <scope>NUCLEOTIDE SEQUENCE [LARGE SCALE GENOMIC DNA]</scope>
    <source>
        <strain evidence="2">1290</strain>
    </source>
</reference>
<sequence length="176" mass="19418">MNITQLKTYLDNLGRPLDELVAESIFPSGPILEPFPESLSIFIEPVPGLTASFWAETRAFESISVLLVEGFSEAPVYAHALPEPYSVCKSRESALKIFGEPMLSKGPFKMPIVLQELGGWDKFALTSMGYPELAIVVDYDVQLNVTGFAFTVKETGYERDRAEAQSLIAASEPHRS</sequence>
<dbReference type="Pfam" id="PF19929">
    <property type="entry name" value="DUF6392"/>
    <property type="match status" value="1"/>
</dbReference>
<dbReference type="EMBL" id="CP039371">
    <property type="protein sequence ID" value="QCI15301.1"/>
    <property type="molecule type" value="Genomic_DNA"/>
</dbReference>
<evidence type="ECO:0000313" key="1">
    <source>
        <dbReference type="EMBL" id="QCI15301.1"/>
    </source>
</evidence>
<accession>A0A4D6XMY6</accession>
<gene>
    <name evidence="1" type="ORF">E6B08_29800</name>
</gene>
<dbReference type="InterPro" id="IPR045657">
    <property type="entry name" value="DUF6392"/>
</dbReference>
<evidence type="ECO:0008006" key="3">
    <source>
        <dbReference type="Google" id="ProtNLM"/>
    </source>
</evidence>
<name>A0A4D6XMY6_PSEPU</name>
<dbReference type="Proteomes" id="UP000298551">
    <property type="component" value="Chromosome"/>
</dbReference>